<accession>A0A9Q4GH22</accession>
<dbReference type="PRINTS" id="PR00105">
    <property type="entry name" value="C5METTRFRASE"/>
</dbReference>
<dbReference type="InterPro" id="IPR050390">
    <property type="entry name" value="C5-Methyltransferase"/>
</dbReference>
<comment type="caution">
    <text evidence="6">The sequence shown here is derived from an EMBL/GenBank/DDBJ whole genome shotgun (WGS) entry which is preliminary data.</text>
</comment>
<keyword evidence="4" id="KW-0949">S-adenosyl-L-methionine</keyword>
<evidence type="ECO:0000313" key="7">
    <source>
        <dbReference type="Proteomes" id="UP001149411"/>
    </source>
</evidence>
<evidence type="ECO:0000256" key="2">
    <source>
        <dbReference type="ARBA" id="ARBA00022603"/>
    </source>
</evidence>
<dbReference type="AlphaFoldDB" id="A0A9Q4GH22"/>
<evidence type="ECO:0000256" key="4">
    <source>
        <dbReference type="ARBA" id="ARBA00022691"/>
    </source>
</evidence>
<dbReference type="NCBIfam" id="TIGR00675">
    <property type="entry name" value="dcm"/>
    <property type="match status" value="1"/>
</dbReference>
<evidence type="ECO:0000313" key="6">
    <source>
        <dbReference type="EMBL" id="MCX2819739.1"/>
    </source>
</evidence>
<dbReference type="Gene3D" id="3.90.120.10">
    <property type="entry name" value="DNA Methylase, subunit A, domain 2"/>
    <property type="match status" value="1"/>
</dbReference>
<dbReference type="PANTHER" id="PTHR10629">
    <property type="entry name" value="CYTOSINE-SPECIFIC METHYLTRANSFERASE"/>
    <property type="match status" value="1"/>
</dbReference>
<organism evidence="6 7">
    <name type="scientific">Halorutilus salinus</name>
    <dbReference type="NCBI Taxonomy" id="2487751"/>
    <lineage>
        <taxon>Archaea</taxon>
        <taxon>Methanobacteriati</taxon>
        <taxon>Methanobacteriota</taxon>
        <taxon>Stenosarchaea group</taxon>
        <taxon>Halobacteria</taxon>
        <taxon>Halorutilales</taxon>
        <taxon>Halorutilaceae</taxon>
        <taxon>Halorutilus</taxon>
    </lineage>
</organism>
<dbReference type="PROSITE" id="PS00094">
    <property type="entry name" value="C5_MTASE_1"/>
    <property type="match status" value="1"/>
</dbReference>
<dbReference type="InterPro" id="IPR018117">
    <property type="entry name" value="C5_DNA_meth_AS"/>
</dbReference>
<dbReference type="RefSeq" id="WP_266088280.1">
    <property type="nucleotide sequence ID" value="NZ_RKLV01000011.1"/>
</dbReference>
<dbReference type="PROSITE" id="PS51679">
    <property type="entry name" value="SAM_MT_C5"/>
    <property type="match status" value="1"/>
</dbReference>
<protein>
    <recommendedName>
        <fullName evidence="1">DNA (cytosine-5-)-methyltransferase</fullName>
        <ecNumber evidence="1">2.1.1.37</ecNumber>
    </recommendedName>
</protein>
<keyword evidence="2 6" id="KW-0489">Methyltransferase</keyword>
<dbReference type="Gene3D" id="3.40.50.150">
    <property type="entry name" value="Vaccinia Virus protein VP39"/>
    <property type="match status" value="1"/>
</dbReference>
<dbReference type="SUPFAM" id="SSF53335">
    <property type="entry name" value="S-adenosyl-L-methionine-dependent methyltransferases"/>
    <property type="match status" value="1"/>
</dbReference>
<dbReference type="InterPro" id="IPR029063">
    <property type="entry name" value="SAM-dependent_MTases_sf"/>
</dbReference>
<dbReference type="EMBL" id="RKLV01000011">
    <property type="protein sequence ID" value="MCX2819739.1"/>
    <property type="molecule type" value="Genomic_DNA"/>
</dbReference>
<comment type="similarity">
    <text evidence="5">Belongs to the class I-like SAM-binding methyltransferase superfamily. C5-methyltransferase family.</text>
</comment>
<evidence type="ECO:0000256" key="3">
    <source>
        <dbReference type="ARBA" id="ARBA00022679"/>
    </source>
</evidence>
<dbReference type="PANTHER" id="PTHR10629:SF52">
    <property type="entry name" value="DNA (CYTOSINE-5)-METHYLTRANSFERASE 1"/>
    <property type="match status" value="1"/>
</dbReference>
<dbReference type="GO" id="GO:0044027">
    <property type="term" value="P:negative regulation of gene expression via chromosomal CpG island methylation"/>
    <property type="evidence" value="ECO:0007669"/>
    <property type="project" value="TreeGrafter"/>
</dbReference>
<sequence>MEAIDLFCGCGGFSHGIELSGIEVLYGIDIEEKALKTFDTNHSKAEAICYDISEEVPAKIAEEDFDVVFGSPPCQGFSHAKGERNETDERNNLVFDFVRWIDVLQPEYVIMENVSGIKNISGDFLEQVRERYEDAGYEIEDGVLNSAEFGVPQSRKRYFTIGVRDDVEDYPRLPEPTHRLPDDTQATFDDLEMKEETVLVGEALSDLPEPVSEDKTAKLLTEPQNRYQEWVRNGEEVHNHVAKHPNEDDMGIVERIPEGKMYRSSRFGDMYVQAWELFEDRFSEEEQNALWFISRHRTRKSYKATDKNGPDYVPLEKIEAEDEAVRSLFENGWLRRKTDYGGHDETYDINSKSGVRPKYMRLDRNDVSNTLDTHSFSPREKLHPTENRGLSLREGARIQSFPDSFVFHGSFSEIAEQIGNAVPPLLSYRVGRFVMESAGVETDESAPIRI</sequence>
<reference evidence="6" key="1">
    <citation type="submission" date="2022-09" db="EMBL/GenBank/DDBJ databases">
        <title>Haloadaptaus new haloarchaeum isolated from saline soil.</title>
        <authorList>
            <person name="Duran-Viseras A."/>
            <person name="Sanchez-Porro C."/>
            <person name="Ventosa A."/>
        </authorList>
    </citation>
    <scope>NUCLEOTIDE SEQUENCE</scope>
    <source>
        <strain evidence="6">F3-133</strain>
    </source>
</reference>
<evidence type="ECO:0000256" key="1">
    <source>
        <dbReference type="ARBA" id="ARBA00011975"/>
    </source>
</evidence>
<dbReference type="GO" id="GO:0032259">
    <property type="term" value="P:methylation"/>
    <property type="evidence" value="ECO:0007669"/>
    <property type="project" value="UniProtKB-KW"/>
</dbReference>
<dbReference type="GO" id="GO:0003677">
    <property type="term" value="F:DNA binding"/>
    <property type="evidence" value="ECO:0007669"/>
    <property type="project" value="TreeGrafter"/>
</dbReference>
<keyword evidence="7" id="KW-1185">Reference proteome</keyword>
<gene>
    <name evidence="6" type="ORF">EGH25_10305</name>
</gene>
<dbReference type="Proteomes" id="UP001149411">
    <property type="component" value="Unassembled WGS sequence"/>
</dbReference>
<keyword evidence="3" id="KW-0808">Transferase</keyword>
<dbReference type="Pfam" id="PF00145">
    <property type="entry name" value="DNA_methylase"/>
    <property type="match status" value="1"/>
</dbReference>
<dbReference type="EC" id="2.1.1.37" evidence="1"/>
<evidence type="ECO:0000256" key="5">
    <source>
        <dbReference type="RuleBase" id="RU000416"/>
    </source>
</evidence>
<dbReference type="GO" id="GO:0003886">
    <property type="term" value="F:DNA (cytosine-5-)-methyltransferase activity"/>
    <property type="evidence" value="ECO:0007669"/>
    <property type="project" value="UniProtKB-EC"/>
</dbReference>
<name>A0A9Q4GH22_9EURY</name>
<proteinExistence type="inferred from homology"/>
<dbReference type="InterPro" id="IPR001525">
    <property type="entry name" value="C5_MeTfrase"/>
</dbReference>